<dbReference type="EMBL" id="JACGWK010000006">
    <property type="protein sequence ID" value="KAL0348480.1"/>
    <property type="molecule type" value="Genomic_DNA"/>
</dbReference>
<evidence type="ECO:0000313" key="2">
    <source>
        <dbReference type="EMBL" id="KAL0348480.1"/>
    </source>
</evidence>
<gene>
    <name evidence="2" type="ORF">Sangu_1075800</name>
</gene>
<dbReference type="PANTHER" id="PTHR32091">
    <property type="entry name" value="EUKARYOTIC TRANSLATION INITIATION FACTOR 4B"/>
    <property type="match status" value="1"/>
</dbReference>
<sequence>MSCCFFLPAHVSGQLRSSIGISWVEALDLTVAAPGTNSRAVREALIEGEGEKRGFFSDSQSRADEVDNWASKKSFVPSEPRRYEKRGGFGLESGNGGADSSNWVKRKEEEGRKTGGAFDSLRERKGGFESNRVDSESWGRKREEGNGGSRPRLNLQPRTLPVDEGQKNEIASAVKPKGAIHLARLGRERRC</sequence>
<protein>
    <submittedName>
        <fullName evidence="2">Eukaryotic translation initiation factor 4B3</fullName>
    </submittedName>
</protein>
<feature type="region of interest" description="Disordered" evidence="1">
    <location>
        <begin position="80"/>
        <end position="168"/>
    </location>
</feature>
<dbReference type="InterPro" id="IPR010433">
    <property type="entry name" value="EIF-4B_pln"/>
</dbReference>
<keyword evidence="2" id="KW-0396">Initiation factor</keyword>
<reference evidence="2" key="1">
    <citation type="submission" date="2020-06" db="EMBL/GenBank/DDBJ databases">
        <authorList>
            <person name="Li T."/>
            <person name="Hu X."/>
            <person name="Zhang T."/>
            <person name="Song X."/>
            <person name="Zhang H."/>
            <person name="Dai N."/>
            <person name="Sheng W."/>
            <person name="Hou X."/>
            <person name="Wei L."/>
        </authorList>
    </citation>
    <scope>NUCLEOTIDE SEQUENCE</scope>
    <source>
        <strain evidence="2">G01</strain>
        <tissue evidence="2">Leaf</tissue>
    </source>
</reference>
<feature type="compositionally biased region" description="Gly residues" evidence="1">
    <location>
        <begin position="88"/>
        <end position="97"/>
    </location>
</feature>
<comment type="caution">
    <text evidence="2">The sequence shown here is derived from an EMBL/GenBank/DDBJ whole genome shotgun (WGS) entry which is preliminary data.</text>
</comment>
<dbReference type="Pfam" id="PF06273">
    <property type="entry name" value="eIF-4B"/>
    <property type="match status" value="1"/>
</dbReference>
<dbReference type="GO" id="GO:0003729">
    <property type="term" value="F:mRNA binding"/>
    <property type="evidence" value="ECO:0007669"/>
    <property type="project" value="TreeGrafter"/>
</dbReference>
<reference evidence="2" key="2">
    <citation type="journal article" date="2024" name="Plant">
        <title>Genomic evolution and insights into agronomic trait innovations of Sesamum species.</title>
        <authorList>
            <person name="Miao H."/>
            <person name="Wang L."/>
            <person name="Qu L."/>
            <person name="Liu H."/>
            <person name="Sun Y."/>
            <person name="Le M."/>
            <person name="Wang Q."/>
            <person name="Wei S."/>
            <person name="Zheng Y."/>
            <person name="Lin W."/>
            <person name="Duan Y."/>
            <person name="Cao H."/>
            <person name="Xiong S."/>
            <person name="Wang X."/>
            <person name="Wei L."/>
            <person name="Li C."/>
            <person name="Ma Q."/>
            <person name="Ju M."/>
            <person name="Zhao R."/>
            <person name="Li G."/>
            <person name="Mu C."/>
            <person name="Tian Q."/>
            <person name="Mei H."/>
            <person name="Zhang T."/>
            <person name="Gao T."/>
            <person name="Zhang H."/>
        </authorList>
    </citation>
    <scope>NUCLEOTIDE SEQUENCE</scope>
    <source>
        <strain evidence="2">G01</strain>
    </source>
</reference>
<evidence type="ECO:0000256" key="1">
    <source>
        <dbReference type="SAM" id="MobiDB-lite"/>
    </source>
</evidence>
<dbReference type="AlphaFoldDB" id="A0AAW2NX65"/>
<accession>A0AAW2NX65</accession>
<keyword evidence="2" id="KW-0648">Protein biosynthesis</keyword>
<name>A0AAW2NX65_9LAMI</name>
<feature type="compositionally biased region" description="Basic and acidic residues" evidence="1">
    <location>
        <begin position="120"/>
        <end position="145"/>
    </location>
</feature>
<dbReference type="PANTHER" id="PTHR32091:SF17">
    <property type="entry name" value="EUKARYOTIC TRANSLATION INITIATION FACTOR 4B3"/>
    <property type="match status" value="1"/>
</dbReference>
<organism evidence="2">
    <name type="scientific">Sesamum angustifolium</name>
    <dbReference type="NCBI Taxonomy" id="2727405"/>
    <lineage>
        <taxon>Eukaryota</taxon>
        <taxon>Viridiplantae</taxon>
        <taxon>Streptophyta</taxon>
        <taxon>Embryophyta</taxon>
        <taxon>Tracheophyta</taxon>
        <taxon>Spermatophyta</taxon>
        <taxon>Magnoliopsida</taxon>
        <taxon>eudicotyledons</taxon>
        <taxon>Gunneridae</taxon>
        <taxon>Pentapetalae</taxon>
        <taxon>asterids</taxon>
        <taxon>lamiids</taxon>
        <taxon>Lamiales</taxon>
        <taxon>Pedaliaceae</taxon>
        <taxon>Sesamum</taxon>
    </lineage>
</organism>
<proteinExistence type="predicted"/>
<dbReference type="GO" id="GO:0003743">
    <property type="term" value="F:translation initiation factor activity"/>
    <property type="evidence" value="ECO:0007669"/>
    <property type="project" value="UniProtKB-KW"/>
</dbReference>